<dbReference type="KEGG" id="vg:55599814"/>
<dbReference type="SUPFAM" id="SSF49899">
    <property type="entry name" value="Concanavalin A-like lectins/glucanases"/>
    <property type="match status" value="2"/>
</dbReference>
<proteinExistence type="predicted"/>
<protein>
    <recommendedName>
        <fullName evidence="3">LamG-like jellyroll fold domain-containing protein</fullName>
    </recommendedName>
</protein>
<evidence type="ECO:0000313" key="2">
    <source>
        <dbReference type="Proteomes" id="UP000258408"/>
    </source>
</evidence>
<evidence type="ECO:0000313" key="1">
    <source>
        <dbReference type="EMBL" id="AXH49168.1"/>
    </source>
</evidence>
<keyword evidence="2" id="KW-1185">Reference proteome</keyword>
<evidence type="ECO:0008006" key="3">
    <source>
        <dbReference type="Google" id="ProtNLM"/>
    </source>
</evidence>
<dbReference type="RefSeq" id="YP_009839219.1">
    <property type="nucleotide sequence ID" value="NC_048720.1"/>
</dbReference>
<gene>
    <name evidence="1" type="primary">24</name>
    <name evidence="1" type="ORF">SEA_BLUEEYEDBEAUTY_24</name>
</gene>
<dbReference type="InterPro" id="IPR013320">
    <property type="entry name" value="ConA-like_dom_sf"/>
</dbReference>
<dbReference type="Pfam" id="PF13385">
    <property type="entry name" value="Laminin_G_3"/>
    <property type="match status" value="1"/>
</dbReference>
<dbReference type="Gene3D" id="2.60.120.200">
    <property type="match status" value="2"/>
</dbReference>
<dbReference type="GeneID" id="55599814"/>
<accession>A0A345L1L6</accession>
<sequence length="559" mass="59692">MWSFDSLPLNDSSGYGNNATYTGTPTTTRPIVAGGVAAQHVDAGDTINYPINSVMIQGRESRSFSLEAWIKPQSGTAALMVRDNSGLFLDDLVLRFTVDFGTTVSVEYNHLNAGEIYHVVATYDGQSILLFVNGQMVAGQNIDQALVLAGFDDTTSNLKTTMSSSMVMDTPAVYNYALDVSAINRHYLYGTNYPQVVNLSTINGGKYYIFSDAATSVYESLSFGNEDSWNLGLMDTTITSVDNKLVNVYDETATEWLGGTWTYQFSVDPETGAGITLNGSKITWNSSVPITVETSTDNTTWTPVANGDSILGVVDLSTGYAISVRVTLPNTVDEQAFVDNLDIVLYKSKTVLGSDESLPATFVNPLTVKIAKDDYSPASFNDNAGVLLPANSGFSVPADTDFDPYYAVEATVKFDSSTPSKTVLSLGTASITSNGSGQWVFSGLSALYVDGVSVTSPFTISSGKWHHVLAVLSSAQTAAVYVGSDSGGSANYPMRVGYLALYASNVSSFMADAIYDTWVGMSAIQIQEPDVAVIEESPFASTGIAFRAYTFDWAITGAG</sequence>
<dbReference type="Proteomes" id="UP000258408">
    <property type="component" value="Segment"/>
</dbReference>
<dbReference type="EMBL" id="MH536814">
    <property type="protein sequence ID" value="AXH49168.1"/>
    <property type="molecule type" value="Genomic_DNA"/>
</dbReference>
<organism evidence="1 2">
    <name type="scientific">Streptomyces phage Blueeyedbeauty</name>
    <dbReference type="NCBI Taxonomy" id="2250336"/>
    <lineage>
        <taxon>Viruses</taxon>
        <taxon>Duplodnaviria</taxon>
        <taxon>Heunggongvirae</taxon>
        <taxon>Uroviricota</taxon>
        <taxon>Caudoviricetes</taxon>
        <taxon>Stanwilliamsviridae</taxon>
        <taxon>Loccivirinae</taxon>
        <taxon>Annadreamyvirus</taxon>
        <taxon>Annadreamyvirus blueeyedbeauty</taxon>
    </lineage>
</organism>
<reference evidence="1 2" key="1">
    <citation type="submission" date="2018-06" db="EMBL/GenBank/DDBJ databases">
        <authorList>
            <person name="Luttrell C.E."/>
            <person name="Myers K.N."/>
            <person name="Simpson A.N."/>
            <person name="Sulollari A."/>
            <person name="Suri N."/>
            <person name="Nayek S."/>
            <person name="Bhuiyan S."/>
            <person name="Smith B.R."/>
            <person name="Hughes L.E."/>
            <person name="Garlena R.A."/>
            <person name="Russell D.A."/>
            <person name="Pope W.H."/>
            <person name="Jacobs-Sera D."/>
            <person name="Hatfull G.F."/>
        </authorList>
    </citation>
    <scope>NUCLEOTIDE SEQUENCE [LARGE SCALE GENOMIC DNA]</scope>
</reference>
<name>A0A345L1L6_9CAUD</name>